<comment type="subcellular location">
    <subcellularLocation>
        <location evidence="1">Fimbrium</location>
    </subcellularLocation>
</comment>
<comment type="caution">
    <text evidence="7">The sequence shown here is derived from an EMBL/GenBank/DDBJ whole genome shotgun (WGS) entry which is preliminary data.</text>
</comment>
<dbReference type="InterPro" id="IPR029141">
    <property type="entry name" value="FimA_N"/>
</dbReference>
<name>A0A9D9IWZ4_9BACT</name>
<feature type="domain" description="Major fimbrial subunit protein N-terminal" evidence="6">
    <location>
        <begin position="40"/>
        <end position="144"/>
    </location>
</feature>
<evidence type="ECO:0000256" key="1">
    <source>
        <dbReference type="ARBA" id="ARBA00004561"/>
    </source>
</evidence>
<keyword evidence="4" id="KW-0281">Fimbrium</keyword>
<organism evidence="7 8">
    <name type="scientific">Candidatus Cryptobacteroides avistercoris</name>
    <dbReference type="NCBI Taxonomy" id="2840758"/>
    <lineage>
        <taxon>Bacteria</taxon>
        <taxon>Pseudomonadati</taxon>
        <taxon>Bacteroidota</taxon>
        <taxon>Bacteroidia</taxon>
        <taxon>Bacteroidales</taxon>
        <taxon>Candidatus Cryptobacteroides</taxon>
    </lineage>
</organism>
<reference evidence="7" key="1">
    <citation type="submission" date="2020-10" db="EMBL/GenBank/DDBJ databases">
        <authorList>
            <person name="Gilroy R."/>
        </authorList>
    </citation>
    <scope>NUCLEOTIDE SEQUENCE</scope>
    <source>
        <strain evidence="7">B3-1481</strain>
    </source>
</reference>
<proteinExistence type="inferred from homology"/>
<evidence type="ECO:0000256" key="5">
    <source>
        <dbReference type="SAM" id="SignalP"/>
    </source>
</evidence>
<keyword evidence="3 5" id="KW-0732">Signal</keyword>
<evidence type="ECO:0000256" key="4">
    <source>
        <dbReference type="ARBA" id="ARBA00023263"/>
    </source>
</evidence>
<evidence type="ECO:0000259" key="6">
    <source>
        <dbReference type="Pfam" id="PF06321"/>
    </source>
</evidence>
<feature type="chain" id="PRO_5038406038" description="Major fimbrial subunit protein N-terminal domain-containing protein" evidence="5">
    <location>
        <begin position="26"/>
        <end position="522"/>
    </location>
</feature>
<reference evidence="7" key="2">
    <citation type="journal article" date="2021" name="PeerJ">
        <title>Extensive microbial diversity within the chicken gut microbiome revealed by metagenomics and culture.</title>
        <authorList>
            <person name="Gilroy R."/>
            <person name="Ravi A."/>
            <person name="Getino M."/>
            <person name="Pursley I."/>
            <person name="Horton D.L."/>
            <person name="Alikhan N.F."/>
            <person name="Baker D."/>
            <person name="Gharbi K."/>
            <person name="Hall N."/>
            <person name="Watson M."/>
            <person name="Adriaenssens E.M."/>
            <person name="Foster-Nyarko E."/>
            <person name="Jarju S."/>
            <person name="Secka A."/>
            <person name="Antonio M."/>
            <person name="Oren A."/>
            <person name="Chaudhuri R.R."/>
            <person name="La Ragione R."/>
            <person name="Hildebrand F."/>
            <person name="Pallen M.J."/>
        </authorList>
    </citation>
    <scope>NUCLEOTIDE SEQUENCE</scope>
    <source>
        <strain evidence="7">B3-1481</strain>
    </source>
</reference>
<feature type="signal peptide" evidence="5">
    <location>
        <begin position="1"/>
        <end position="25"/>
    </location>
</feature>
<evidence type="ECO:0000256" key="2">
    <source>
        <dbReference type="ARBA" id="ARBA00006011"/>
    </source>
</evidence>
<comment type="similarity">
    <text evidence="2">Belongs to the bacteroidetes fimbrillin superfamily. FimA/Mfa1 family.</text>
</comment>
<evidence type="ECO:0000256" key="3">
    <source>
        <dbReference type="ARBA" id="ARBA00022729"/>
    </source>
</evidence>
<sequence length="522" mass="56961">MRFNSIKYIALLVLAAATVAGCTKAPAPDLGEELNVLLQMSVGTKAVTETDGTPTDAESAIHTLRVYAFVGGEPAGHFYTDDYAGLEDASAPTAAKHFLMDIKMYSLGSRDVDFYVIANEDAMVTTGAAVELDENTTEAQLNGFTFTRLNLDDDMAHGLPMCCKRKETINFAEDDPNNHQTDPGHEGHILLKQKLNFELVRPVGKIGVFAAKPEGEEGTLTVTGLSVTRSRFVNFLMCPDNLENAYGNQGSSVTRELATVDDPVLSEVASGETDASKYTPVQAVAYYPFENPWGSTAWNQPGDSRGNILTIKYKYDTDSQERTGTVYLPPIVRNTYYMVCCQLSNSGKILVNYSVADWDDAEPYELEFAAPEYEMPTQAYPAVAVKPPYSDRPTVHYNGDPAAQEGTFSINFKISGPKGQVWTPTLLNATDADYKITVTQNGSPVAAPYLASADPYEITIQALRPDNVGKMPEFAISYTPQWDPSGTSLLMINGNSESELHWPVPAGTLNPTYKIVIEQVEP</sequence>
<dbReference type="AlphaFoldDB" id="A0A9D9IWZ4"/>
<dbReference type="GO" id="GO:0009289">
    <property type="term" value="C:pilus"/>
    <property type="evidence" value="ECO:0007669"/>
    <property type="project" value="UniProtKB-SubCell"/>
</dbReference>
<accession>A0A9D9IWZ4</accession>
<dbReference type="EMBL" id="JADILW010000010">
    <property type="protein sequence ID" value="MBO8479620.1"/>
    <property type="molecule type" value="Genomic_DNA"/>
</dbReference>
<dbReference type="Pfam" id="PF06321">
    <property type="entry name" value="P_gingi_FimA"/>
    <property type="match status" value="1"/>
</dbReference>
<dbReference type="PROSITE" id="PS51257">
    <property type="entry name" value="PROKAR_LIPOPROTEIN"/>
    <property type="match status" value="1"/>
</dbReference>
<evidence type="ECO:0000313" key="7">
    <source>
        <dbReference type="EMBL" id="MBO8479620.1"/>
    </source>
</evidence>
<evidence type="ECO:0000313" key="8">
    <source>
        <dbReference type="Proteomes" id="UP000823769"/>
    </source>
</evidence>
<dbReference type="Proteomes" id="UP000823769">
    <property type="component" value="Unassembled WGS sequence"/>
</dbReference>
<protein>
    <recommendedName>
        <fullName evidence="6">Major fimbrial subunit protein N-terminal domain-containing protein</fullName>
    </recommendedName>
</protein>
<gene>
    <name evidence="7" type="ORF">IAB76_00705</name>
</gene>